<gene>
    <name evidence="1" type="ORF">NCTC12123_06011</name>
</gene>
<sequence>MLSAKDDAYILKSDGAKLGPYKAKFAGDTVIVNDPMADIEDGDTVMRILPNGKEEHKEIHKANFYDHGIGGFGPHFQLKVGPKKTVPAFSSQQINIHGGHVQIGNHNRQEITTSIETLNNLINSSQATTEQKEEAKGLLRKLAEHPLITAIAGGAIGLF</sequence>
<protein>
    <submittedName>
        <fullName evidence="1">Uncharacterized protein</fullName>
    </submittedName>
</protein>
<evidence type="ECO:0000313" key="2">
    <source>
        <dbReference type="Proteomes" id="UP000255163"/>
    </source>
</evidence>
<dbReference type="Proteomes" id="UP000255163">
    <property type="component" value="Unassembled WGS sequence"/>
</dbReference>
<dbReference type="AlphaFoldDB" id="A0A376FP07"/>
<organism evidence="1 2">
    <name type="scientific">Enterobacter asburiae</name>
    <dbReference type="NCBI Taxonomy" id="61645"/>
    <lineage>
        <taxon>Bacteria</taxon>
        <taxon>Pseudomonadati</taxon>
        <taxon>Pseudomonadota</taxon>
        <taxon>Gammaproteobacteria</taxon>
        <taxon>Enterobacterales</taxon>
        <taxon>Enterobacteriaceae</taxon>
        <taxon>Enterobacter</taxon>
        <taxon>Enterobacter cloacae complex</taxon>
    </lineage>
</organism>
<evidence type="ECO:0000313" key="1">
    <source>
        <dbReference type="EMBL" id="STD27240.1"/>
    </source>
</evidence>
<accession>A0A376FP07</accession>
<dbReference type="RefSeq" id="WP_048993919.1">
    <property type="nucleotide sequence ID" value="NZ_CP011863.1"/>
</dbReference>
<reference evidence="1 2" key="1">
    <citation type="submission" date="2018-06" db="EMBL/GenBank/DDBJ databases">
        <authorList>
            <consortium name="Pathogen Informatics"/>
            <person name="Doyle S."/>
        </authorList>
    </citation>
    <scope>NUCLEOTIDE SEQUENCE [LARGE SCALE GENOMIC DNA]</scope>
    <source>
        <strain evidence="1 2">NCTC12123</strain>
    </source>
</reference>
<proteinExistence type="predicted"/>
<name>A0A376FP07_ENTAS</name>
<dbReference type="EMBL" id="UFYI01000007">
    <property type="protein sequence ID" value="STD27240.1"/>
    <property type="molecule type" value="Genomic_DNA"/>
</dbReference>